<evidence type="ECO:0000313" key="7">
    <source>
        <dbReference type="EMBL" id="TPN87974.1"/>
    </source>
</evidence>
<dbReference type="InterPro" id="IPR051048">
    <property type="entry name" value="Peptidase_S8/S53_subtilisin"/>
</dbReference>
<gene>
    <name evidence="7" type="ORF">FHK87_10400</name>
</gene>
<reference evidence="7 8" key="1">
    <citation type="submission" date="2019-06" db="EMBL/GenBank/DDBJ databases">
        <authorList>
            <person name="Meng X."/>
        </authorList>
    </citation>
    <scope>NUCLEOTIDE SEQUENCE [LARGE SCALE GENOMIC DNA]</scope>
    <source>
        <strain evidence="7 8">M625</strain>
    </source>
</reference>
<evidence type="ECO:0000256" key="5">
    <source>
        <dbReference type="PROSITE-ProRule" id="PRU01240"/>
    </source>
</evidence>
<dbReference type="Gene3D" id="3.40.50.200">
    <property type="entry name" value="Peptidase S8/S53 domain"/>
    <property type="match status" value="2"/>
</dbReference>
<dbReference type="Proteomes" id="UP000315540">
    <property type="component" value="Unassembled WGS sequence"/>
</dbReference>
<dbReference type="PROSITE" id="PS51257">
    <property type="entry name" value="PROKAR_LIPOPROTEIN"/>
    <property type="match status" value="1"/>
</dbReference>
<proteinExistence type="inferred from homology"/>
<dbReference type="GO" id="GO:0004252">
    <property type="term" value="F:serine-type endopeptidase activity"/>
    <property type="evidence" value="ECO:0007669"/>
    <property type="project" value="UniProtKB-UniRule"/>
</dbReference>
<protein>
    <submittedName>
        <fullName evidence="7">Peptidase S8</fullName>
    </submittedName>
</protein>
<dbReference type="InterPro" id="IPR036852">
    <property type="entry name" value="Peptidase_S8/S53_dom_sf"/>
</dbReference>
<feature type="active site" description="Charge relay system" evidence="5">
    <location>
        <position position="299"/>
    </location>
</feature>
<keyword evidence="4 5" id="KW-0720">Serine protease</keyword>
<evidence type="ECO:0000256" key="3">
    <source>
        <dbReference type="ARBA" id="ARBA00022801"/>
    </source>
</evidence>
<dbReference type="SUPFAM" id="SSF52743">
    <property type="entry name" value="Subtilisin-like"/>
    <property type="match status" value="1"/>
</dbReference>
<dbReference type="PRINTS" id="PR00723">
    <property type="entry name" value="SUBTILISIN"/>
</dbReference>
<keyword evidence="8" id="KW-1185">Reference proteome</keyword>
<keyword evidence="3 5" id="KW-0378">Hydrolase</keyword>
<dbReference type="AlphaFoldDB" id="A0A504JBF5"/>
<organism evidence="7 8">
    <name type="scientific">Aquimarina algicola</name>
    <dbReference type="NCBI Taxonomy" id="2589995"/>
    <lineage>
        <taxon>Bacteria</taxon>
        <taxon>Pseudomonadati</taxon>
        <taxon>Bacteroidota</taxon>
        <taxon>Flavobacteriia</taxon>
        <taxon>Flavobacteriales</taxon>
        <taxon>Flavobacteriaceae</taxon>
        <taxon>Aquimarina</taxon>
    </lineage>
</organism>
<feature type="active site" description="Charge relay system" evidence="5">
    <location>
        <position position="83"/>
    </location>
</feature>
<dbReference type="EMBL" id="VFWZ01000002">
    <property type="protein sequence ID" value="TPN87974.1"/>
    <property type="molecule type" value="Genomic_DNA"/>
</dbReference>
<dbReference type="PANTHER" id="PTHR43399:SF4">
    <property type="entry name" value="CELL WALL-ASSOCIATED PROTEASE"/>
    <property type="match status" value="1"/>
</dbReference>
<dbReference type="InterPro" id="IPR015500">
    <property type="entry name" value="Peptidase_S8_subtilisin-rel"/>
</dbReference>
<dbReference type="InterPro" id="IPR000209">
    <property type="entry name" value="Peptidase_S8/S53_dom"/>
</dbReference>
<feature type="domain" description="Peptidase S8/S53" evidence="6">
    <location>
        <begin position="74"/>
        <end position="502"/>
    </location>
</feature>
<evidence type="ECO:0000256" key="2">
    <source>
        <dbReference type="ARBA" id="ARBA00022670"/>
    </source>
</evidence>
<dbReference type="Pfam" id="PF00082">
    <property type="entry name" value="Peptidase_S8"/>
    <property type="match status" value="1"/>
</dbReference>
<sequence length="550" mass="62359">MKNSFILLLVIIIFTSCKKTEERQFVEIDSIIPKAIALSEEQQKNWQYKDIINDTIPGISLNKAYNKIIKNRRGEEIIVAVLDTDPDINHEDLINNIWINKDEIPNNNIDDDGNGYIDDINGWNFVSNAKGNSLTYVQMEETRILSKYNNYFEALDVISKKDKEKYELFKKADSSYRSIIKETKNSISKYHKYKTIRQRAFKIVSEFLSDTIITIEKLDKIKTSDSIIIKNTKILNHAIKKNFDDDYFNKLIREKDSILEFCMNINYDTRIRINDDQDDITDKKYGSPYLSQNINKLKHSTAMSGMIAADRTNKIGLKGVTNNVKIMPLYFTAIGDYTDKDLSLAIKYAVDNGAKIINLSQGKSFSLNQNWVERAIKYAESKNVLIVKAAGNDNLNIDKSDWFPKDQIGKNGKEFVQNVITVGASTFFLNSKLKNNSSNYGKNNVDLFAPGYKVKALKPKNQYGIASGSSYSTAIVSGVAALIRSHHPDLSAFEVKDILMKSGVSYDIDVEIKQEDGSKKLVPFSELSKSGKIVNAYNALLMAEQISKSK</sequence>
<keyword evidence="2 5" id="KW-0645">Protease</keyword>
<accession>A0A504JBF5</accession>
<dbReference type="GO" id="GO:0006508">
    <property type="term" value="P:proteolysis"/>
    <property type="evidence" value="ECO:0007669"/>
    <property type="project" value="UniProtKB-KW"/>
</dbReference>
<evidence type="ECO:0000256" key="4">
    <source>
        <dbReference type="ARBA" id="ARBA00022825"/>
    </source>
</evidence>
<dbReference type="OrthoDB" id="9798386at2"/>
<feature type="active site" description="Charge relay system" evidence="5">
    <location>
        <position position="470"/>
    </location>
</feature>
<dbReference type="RefSeq" id="WP_140592613.1">
    <property type="nucleotide sequence ID" value="NZ_VFWZ01000002.1"/>
</dbReference>
<dbReference type="PROSITE" id="PS51892">
    <property type="entry name" value="SUBTILASE"/>
    <property type="match status" value="1"/>
</dbReference>
<dbReference type="PANTHER" id="PTHR43399">
    <property type="entry name" value="SUBTILISIN-RELATED"/>
    <property type="match status" value="1"/>
</dbReference>
<evidence type="ECO:0000259" key="6">
    <source>
        <dbReference type="Pfam" id="PF00082"/>
    </source>
</evidence>
<evidence type="ECO:0000256" key="1">
    <source>
        <dbReference type="ARBA" id="ARBA00011073"/>
    </source>
</evidence>
<evidence type="ECO:0000313" key="8">
    <source>
        <dbReference type="Proteomes" id="UP000315540"/>
    </source>
</evidence>
<name>A0A504JBF5_9FLAO</name>
<comment type="caution">
    <text evidence="7">The sequence shown here is derived from an EMBL/GenBank/DDBJ whole genome shotgun (WGS) entry which is preliminary data.</text>
</comment>
<comment type="similarity">
    <text evidence="1 5">Belongs to the peptidase S8 family.</text>
</comment>